<dbReference type="Proteomes" id="UP000094828">
    <property type="component" value="Unassembled WGS sequence"/>
</dbReference>
<comment type="caution">
    <text evidence="1">The sequence shown here is derived from an EMBL/GenBank/DDBJ whole genome shotgun (WGS) entry which is preliminary data.</text>
</comment>
<evidence type="ECO:0008006" key="3">
    <source>
        <dbReference type="Google" id="ProtNLM"/>
    </source>
</evidence>
<dbReference type="STRING" id="1841610.A6X21_01480"/>
<dbReference type="RefSeq" id="WP_068852686.1">
    <property type="nucleotide sequence ID" value="NZ_LYDR01000154.1"/>
</dbReference>
<name>A0A1C3E4W2_9PLAN</name>
<organism evidence="1 2">
    <name type="scientific">Planctopirus hydrillae</name>
    <dbReference type="NCBI Taxonomy" id="1841610"/>
    <lineage>
        <taxon>Bacteria</taxon>
        <taxon>Pseudomonadati</taxon>
        <taxon>Planctomycetota</taxon>
        <taxon>Planctomycetia</taxon>
        <taxon>Planctomycetales</taxon>
        <taxon>Planctomycetaceae</taxon>
        <taxon>Planctopirus</taxon>
    </lineage>
</organism>
<dbReference type="AlphaFoldDB" id="A0A1C3E4W2"/>
<dbReference type="Gene3D" id="1.20.58.300">
    <property type="entry name" value="FlgN-like"/>
    <property type="match status" value="1"/>
</dbReference>
<sequence length="163" mass="18297">MQATDGLQRLCRLIDAFESLQLKLYELMSQRWNALVLSRPGDAALLVPREQELLTQLQRKTLEREEFLRSIPHPSIDSLSLLDVARAWGQESLVERAAKLRLQAGEIQKLSWTMWILTQRGIRHLDLIVDAVARGGALAPTYDGPPGTGNVMRTQSALLDVSL</sequence>
<gene>
    <name evidence="1" type="ORF">A6X21_01480</name>
</gene>
<dbReference type="OrthoDB" id="212991at2"/>
<proteinExistence type="predicted"/>
<keyword evidence="2" id="KW-1185">Reference proteome</keyword>
<accession>A0A1C3E4W2</accession>
<evidence type="ECO:0000313" key="2">
    <source>
        <dbReference type="Proteomes" id="UP000094828"/>
    </source>
</evidence>
<dbReference type="EMBL" id="LYDR01000154">
    <property type="protein sequence ID" value="ODA28295.1"/>
    <property type="molecule type" value="Genomic_DNA"/>
</dbReference>
<reference evidence="1 2" key="1">
    <citation type="submission" date="2016-05" db="EMBL/GenBank/DDBJ databases">
        <title>Genomic and physiological characterization of Planctopirus sp. isolated from fresh water lake.</title>
        <authorList>
            <person name="Subhash Y."/>
            <person name="Ramana C."/>
        </authorList>
    </citation>
    <scope>NUCLEOTIDE SEQUENCE [LARGE SCALE GENOMIC DNA]</scope>
    <source>
        <strain evidence="1 2">JC280</strain>
    </source>
</reference>
<protein>
    <recommendedName>
        <fullName evidence="3">FlgN protein</fullName>
    </recommendedName>
</protein>
<evidence type="ECO:0000313" key="1">
    <source>
        <dbReference type="EMBL" id="ODA28295.1"/>
    </source>
</evidence>